<dbReference type="Proteomes" id="UP000198538">
    <property type="component" value="Unassembled WGS sequence"/>
</dbReference>
<dbReference type="GO" id="GO:0006865">
    <property type="term" value="P:amino acid transport"/>
    <property type="evidence" value="ECO:0007669"/>
    <property type="project" value="UniProtKB-KW"/>
</dbReference>
<reference evidence="11" key="1">
    <citation type="submission" date="2016-10" db="EMBL/GenBank/DDBJ databases">
        <authorList>
            <person name="Varghese N."/>
            <person name="Submissions S."/>
        </authorList>
    </citation>
    <scope>NUCLEOTIDE SEQUENCE [LARGE SCALE GENOMIC DNA]</scope>
    <source>
        <strain evidence="11">BL9</strain>
    </source>
</reference>
<evidence type="ECO:0000256" key="8">
    <source>
        <dbReference type="ARBA" id="ARBA00023136"/>
    </source>
</evidence>
<keyword evidence="6" id="KW-1278">Translocase</keyword>
<dbReference type="GO" id="GO:0005886">
    <property type="term" value="C:plasma membrane"/>
    <property type="evidence" value="ECO:0007669"/>
    <property type="project" value="UniProtKB-ARBA"/>
</dbReference>
<sequence>MISLYGVSKRFNERGSRADQGFEALRSVSLEIGKGEIHGIIGSSGAGKSTLLRMLNGLEQPDAGEVTVNGQQLTGMNERDLRQARRSIGMIFQHFNLVSNRTVLSNVSMPLELAGKSRSQRRERGLEVLRFVGLEDKANQYPAQLSGGQKQRVAIARALASHPAVLLCDEPTSSLDPQTTGGILDVLRHVNETMGVTIVIVTHEMEVARRLCHRITVMKEGQIVRTLSESEVRSIPVPQPDILTSLLADDTLGGTGTEKVTGTTLQRLAEQEDGQ</sequence>
<dbReference type="InterPro" id="IPR003439">
    <property type="entry name" value="ABC_transporter-like_ATP-bd"/>
</dbReference>
<dbReference type="STRING" id="582692.SAMN05720606_10421"/>
<dbReference type="GO" id="GO:0005524">
    <property type="term" value="F:ATP binding"/>
    <property type="evidence" value="ECO:0007669"/>
    <property type="project" value="UniProtKB-KW"/>
</dbReference>
<evidence type="ECO:0000256" key="3">
    <source>
        <dbReference type="ARBA" id="ARBA00022475"/>
    </source>
</evidence>
<dbReference type="Gene3D" id="3.40.50.300">
    <property type="entry name" value="P-loop containing nucleotide triphosphate hydrolases"/>
    <property type="match status" value="1"/>
</dbReference>
<keyword evidence="7" id="KW-0029">Amino-acid transport</keyword>
<feature type="domain" description="ABC transporter" evidence="9">
    <location>
        <begin position="2"/>
        <end position="245"/>
    </location>
</feature>
<evidence type="ECO:0000256" key="1">
    <source>
        <dbReference type="ARBA" id="ARBA00005417"/>
    </source>
</evidence>
<dbReference type="EMBL" id="FMVM01000004">
    <property type="protein sequence ID" value="SCY33343.1"/>
    <property type="molecule type" value="Genomic_DNA"/>
</dbReference>
<keyword evidence="3" id="KW-1003">Cell membrane</keyword>
<dbReference type="Pfam" id="PF00005">
    <property type="entry name" value="ABC_tran"/>
    <property type="match status" value="1"/>
</dbReference>
<keyword evidence="8" id="KW-0472">Membrane</keyword>
<dbReference type="SMART" id="SM00382">
    <property type="entry name" value="AAA"/>
    <property type="match status" value="1"/>
</dbReference>
<keyword evidence="5 10" id="KW-0067">ATP-binding</keyword>
<evidence type="ECO:0000313" key="10">
    <source>
        <dbReference type="EMBL" id="SCY33343.1"/>
    </source>
</evidence>
<dbReference type="PANTHER" id="PTHR43166">
    <property type="entry name" value="AMINO ACID IMPORT ATP-BINDING PROTEIN"/>
    <property type="match status" value="1"/>
</dbReference>
<dbReference type="PANTHER" id="PTHR43166:SF30">
    <property type="entry name" value="METHIONINE IMPORT ATP-BINDING PROTEIN METN"/>
    <property type="match status" value="1"/>
</dbReference>
<dbReference type="AlphaFoldDB" id="A0A1G5F293"/>
<proteinExistence type="inferred from homology"/>
<keyword evidence="4" id="KW-0547">Nucleotide-binding</keyword>
<evidence type="ECO:0000256" key="5">
    <source>
        <dbReference type="ARBA" id="ARBA00022840"/>
    </source>
</evidence>
<organism evidence="10 11">
    <name type="scientific">Paenibacillus polysaccharolyticus</name>
    <dbReference type="NCBI Taxonomy" id="582692"/>
    <lineage>
        <taxon>Bacteria</taxon>
        <taxon>Bacillati</taxon>
        <taxon>Bacillota</taxon>
        <taxon>Bacilli</taxon>
        <taxon>Bacillales</taxon>
        <taxon>Paenibacillaceae</taxon>
        <taxon>Paenibacillus</taxon>
    </lineage>
</organism>
<keyword evidence="2" id="KW-0813">Transport</keyword>
<dbReference type="PROSITE" id="PS50893">
    <property type="entry name" value="ABC_TRANSPORTER_2"/>
    <property type="match status" value="1"/>
</dbReference>
<evidence type="ECO:0000313" key="11">
    <source>
        <dbReference type="Proteomes" id="UP000198538"/>
    </source>
</evidence>
<gene>
    <name evidence="10" type="ORF">SAMN05720606_10421</name>
</gene>
<dbReference type="FunFam" id="3.40.50.300:FF:000056">
    <property type="entry name" value="Cell division ATP-binding protein FtsE"/>
    <property type="match status" value="1"/>
</dbReference>
<comment type="similarity">
    <text evidence="1">Belongs to the ABC transporter superfamily.</text>
</comment>
<dbReference type="GO" id="GO:0016887">
    <property type="term" value="F:ATP hydrolysis activity"/>
    <property type="evidence" value="ECO:0007669"/>
    <property type="project" value="InterPro"/>
</dbReference>
<dbReference type="RefSeq" id="WP_090917385.1">
    <property type="nucleotide sequence ID" value="NZ_FMVM01000004.1"/>
</dbReference>
<name>A0A1G5F293_9BACL</name>
<accession>A0A1G5F293</accession>
<dbReference type="InterPro" id="IPR050086">
    <property type="entry name" value="MetN_ABC_transporter-like"/>
</dbReference>
<dbReference type="InterPro" id="IPR017871">
    <property type="entry name" value="ABC_transporter-like_CS"/>
</dbReference>
<evidence type="ECO:0000256" key="2">
    <source>
        <dbReference type="ARBA" id="ARBA00022448"/>
    </source>
</evidence>
<keyword evidence="11" id="KW-1185">Reference proteome</keyword>
<dbReference type="SUPFAM" id="SSF52540">
    <property type="entry name" value="P-loop containing nucleoside triphosphate hydrolases"/>
    <property type="match status" value="1"/>
</dbReference>
<protein>
    <submittedName>
        <fullName evidence="10">D-methionine transport system ATP-binding protein</fullName>
    </submittedName>
</protein>
<evidence type="ECO:0000259" key="9">
    <source>
        <dbReference type="PROSITE" id="PS50893"/>
    </source>
</evidence>
<evidence type="ECO:0000256" key="4">
    <source>
        <dbReference type="ARBA" id="ARBA00022741"/>
    </source>
</evidence>
<dbReference type="InterPro" id="IPR003593">
    <property type="entry name" value="AAA+_ATPase"/>
</dbReference>
<evidence type="ECO:0000256" key="6">
    <source>
        <dbReference type="ARBA" id="ARBA00022967"/>
    </source>
</evidence>
<dbReference type="PROSITE" id="PS00211">
    <property type="entry name" value="ABC_TRANSPORTER_1"/>
    <property type="match status" value="1"/>
</dbReference>
<dbReference type="InterPro" id="IPR027417">
    <property type="entry name" value="P-loop_NTPase"/>
</dbReference>
<evidence type="ECO:0000256" key="7">
    <source>
        <dbReference type="ARBA" id="ARBA00022970"/>
    </source>
</evidence>